<reference evidence="1 2" key="1">
    <citation type="journal article" date="2014" name="Genome Announc.">
        <title>Complete Genome Sequence of the Thermophilic Polychlorinated Biphenyl Degrader Geobacillus sp. Strain JF8 (NBRC 109937).</title>
        <authorList>
            <person name="Shintani M."/>
            <person name="Ohtsubo Y."/>
            <person name="Fukuda K."/>
            <person name="Hosoyama A."/>
            <person name="Ohji S."/>
            <person name="Yamazoe A."/>
            <person name="Fujita N."/>
            <person name="Nagata Y."/>
            <person name="Tsuda M."/>
            <person name="Hatta T."/>
            <person name="Kimbara K."/>
        </authorList>
    </citation>
    <scope>NUCLEOTIDE SEQUENCE [LARGE SCALE GENOMIC DNA]</scope>
    <source>
        <strain evidence="1 2">JF8</strain>
    </source>
</reference>
<dbReference type="HOGENOM" id="CLU_2422739_0_0_9"/>
<dbReference type="PATRIC" id="fig|1345697.3.peg.1696"/>
<keyword evidence="2" id="KW-1185">Reference proteome</keyword>
<sequence>MFIASSHLYNVLKWQQKIDYINMVHDHFLLRCAAIMIFLYQSPNLSSEEKEYFSNAQSFYFWKKAVSLIIASNIEEIENAFDFTDSIITGL</sequence>
<dbReference type="AlphaFoldDB" id="S5ZCV5"/>
<evidence type="ECO:0000313" key="2">
    <source>
        <dbReference type="Proteomes" id="UP000015500"/>
    </source>
</evidence>
<organism evidence="1 2">
    <name type="scientific">Geobacillus genomosp. 3</name>
    <dbReference type="NCBI Taxonomy" id="1921421"/>
    <lineage>
        <taxon>Bacteria</taxon>
        <taxon>Bacillati</taxon>
        <taxon>Bacillota</taxon>
        <taxon>Bacilli</taxon>
        <taxon>Bacillales</taxon>
        <taxon>Anoxybacillaceae</taxon>
        <taxon>Geobacillus</taxon>
    </lineage>
</organism>
<dbReference type="STRING" id="1921421.M493_08830"/>
<accession>S5ZCV5</accession>
<proteinExistence type="predicted"/>
<dbReference type="KEGG" id="gjf:M493_08830"/>
<gene>
    <name evidence="1" type="ORF">M493_08830</name>
</gene>
<protein>
    <submittedName>
        <fullName evidence="1">Uncharacterized protein</fullName>
    </submittedName>
</protein>
<dbReference type="EMBL" id="CP006254">
    <property type="protein sequence ID" value="AGT32040.1"/>
    <property type="molecule type" value="Genomic_DNA"/>
</dbReference>
<evidence type="ECO:0000313" key="1">
    <source>
        <dbReference type="EMBL" id="AGT32040.1"/>
    </source>
</evidence>
<name>S5ZCV5_GEOG3</name>
<dbReference type="Proteomes" id="UP000015500">
    <property type="component" value="Chromosome"/>
</dbReference>